<dbReference type="EMBL" id="KN832025">
    <property type="protein sequence ID" value="KIN97739.1"/>
    <property type="molecule type" value="Genomic_DNA"/>
</dbReference>
<accession>A0A0C3N9J1</accession>
<sequence>MALRGEVKMPYIWLFCLKQIFLCTPVILSVSAALPIYEWQVRLRSSGHDNEMQSIPAPNLCAQYIRRWLPREYCANLRYTSDTLFRGCAKHDYDQ</sequence>
<dbReference type="AlphaFoldDB" id="A0A0C3N9J1"/>
<dbReference type="InParanoid" id="A0A0C3N9J1"/>
<organism evidence="2 3">
    <name type="scientific">Pisolithus tinctorius Marx 270</name>
    <dbReference type="NCBI Taxonomy" id="870435"/>
    <lineage>
        <taxon>Eukaryota</taxon>
        <taxon>Fungi</taxon>
        <taxon>Dikarya</taxon>
        <taxon>Basidiomycota</taxon>
        <taxon>Agaricomycotina</taxon>
        <taxon>Agaricomycetes</taxon>
        <taxon>Agaricomycetidae</taxon>
        <taxon>Boletales</taxon>
        <taxon>Sclerodermatineae</taxon>
        <taxon>Pisolithaceae</taxon>
        <taxon>Pisolithus</taxon>
    </lineage>
</organism>
<keyword evidence="1" id="KW-0472">Membrane</keyword>
<evidence type="ECO:0000256" key="1">
    <source>
        <dbReference type="SAM" id="Phobius"/>
    </source>
</evidence>
<keyword evidence="3" id="KW-1185">Reference proteome</keyword>
<keyword evidence="1" id="KW-1133">Transmembrane helix</keyword>
<reference evidence="2 3" key="1">
    <citation type="submission" date="2014-04" db="EMBL/GenBank/DDBJ databases">
        <authorList>
            <consortium name="DOE Joint Genome Institute"/>
            <person name="Kuo A."/>
            <person name="Kohler A."/>
            <person name="Costa M.D."/>
            <person name="Nagy L.G."/>
            <person name="Floudas D."/>
            <person name="Copeland A."/>
            <person name="Barry K.W."/>
            <person name="Cichocki N."/>
            <person name="Veneault-Fourrey C."/>
            <person name="LaButti K."/>
            <person name="Lindquist E.A."/>
            <person name="Lipzen A."/>
            <person name="Lundell T."/>
            <person name="Morin E."/>
            <person name="Murat C."/>
            <person name="Sun H."/>
            <person name="Tunlid A."/>
            <person name="Henrissat B."/>
            <person name="Grigoriev I.V."/>
            <person name="Hibbett D.S."/>
            <person name="Martin F."/>
            <person name="Nordberg H.P."/>
            <person name="Cantor M.N."/>
            <person name="Hua S.X."/>
        </authorList>
    </citation>
    <scope>NUCLEOTIDE SEQUENCE [LARGE SCALE GENOMIC DNA]</scope>
    <source>
        <strain evidence="2 3">Marx 270</strain>
    </source>
</reference>
<protein>
    <submittedName>
        <fullName evidence="2">Uncharacterized protein</fullName>
    </submittedName>
</protein>
<dbReference type="HOGENOM" id="CLU_2373651_0_0_1"/>
<gene>
    <name evidence="2" type="ORF">M404DRAFT_970456</name>
</gene>
<evidence type="ECO:0000313" key="3">
    <source>
        <dbReference type="Proteomes" id="UP000054217"/>
    </source>
</evidence>
<reference evidence="3" key="2">
    <citation type="submission" date="2015-01" db="EMBL/GenBank/DDBJ databases">
        <title>Evolutionary Origins and Diversification of the Mycorrhizal Mutualists.</title>
        <authorList>
            <consortium name="DOE Joint Genome Institute"/>
            <consortium name="Mycorrhizal Genomics Consortium"/>
            <person name="Kohler A."/>
            <person name="Kuo A."/>
            <person name="Nagy L.G."/>
            <person name="Floudas D."/>
            <person name="Copeland A."/>
            <person name="Barry K.W."/>
            <person name="Cichocki N."/>
            <person name="Veneault-Fourrey C."/>
            <person name="LaButti K."/>
            <person name="Lindquist E.A."/>
            <person name="Lipzen A."/>
            <person name="Lundell T."/>
            <person name="Morin E."/>
            <person name="Murat C."/>
            <person name="Riley R."/>
            <person name="Ohm R."/>
            <person name="Sun H."/>
            <person name="Tunlid A."/>
            <person name="Henrissat B."/>
            <person name="Grigoriev I.V."/>
            <person name="Hibbett D.S."/>
            <person name="Martin F."/>
        </authorList>
    </citation>
    <scope>NUCLEOTIDE SEQUENCE [LARGE SCALE GENOMIC DNA]</scope>
    <source>
        <strain evidence="3">Marx 270</strain>
    </source>
</reference>
<dbReference type="Proteomes" id="UP000054217">
    <property type="component" value="Unassembled WGS sequence"/>
</dbReference>
<proteinExistence type="predicted"/>
<name>A0A0C3N9J1_PISTI</name>
<keyword evidence="1" id="KW-0812">Transmembrane</keyword>
<feature type="transmembrane region" description="Helical" evidence="1">
    <location>
        <begin position="12"/>
        <end position="37"/>
    </location>
</feature>
<evidence type="ECO:0000313" key="2">
    <source>
        <dbReference type="EMBL" id="KIN97739.1"/>
    </source>
</evidence>